<dbReference type="PROSITE" id="PS00187">
    <property type="entry name" value="TPP_ENZYMES"/>
    <property type="match status" value="1"/>
</dbReference>
<evidence type="ECO:0000313" key="9">
    <source>
        <dbReference type="Proteomes" id="UP000284219"/>
    </source>
</evidence>
<feature type="domain" description="Thiamine pyrophosphate enzyme TPP-binding" evidence="6">
    <location>
        <begin position="381"/>
        <end position="530"/>
    </location>
</feature>
<protein>
    <submittedName>
        <fullName evidence="8">Acetolactate synthase</fullName>
    </submittedName>
</protein>
<dbReference type="SUPFAM" id="SSF52518">
    <property type="entry name" value="Thiamin diphosphate-binding fold (THDP-binding)"/>
    <property type="match status" value="2"/>
</dbReference>
<comment type="cofactor">
    <cofactor evidence="1">
        <name>thiamine diphosphate</name>
        <dbReference type="ChEBI" id="CHEBI:58937"/>
    </cofactor>
</comment>
<dbReference type="Pfam" id="PF02775">
    <property type="entry name" value="TPP_enzyme_C"/>
    <property type="match status" value="1"/>
</dbReference>
<keyword evidence="3 4" id="KW-0786">Thiamine pyrophosphate</keyword>
<comment type="caution">
    <text evidence="8">The sequence shown here is derived from an EMBL/GenBank/DDBJ whole genome shotgun (WGS) entry which is preliminary data.</text>
</comment>
<sequence>MKKRVYTILVEHFKQWGITHVFGIPGKSISPVMLELESFEIEYVLGRHESGCGFEAAGYALGKNTLGVVLGTSGPGGTNLLTAAAQAMEFNLPVLFITGHPSAVDTGKAMSQESSPFGADLVKMFEPVTRFSGRVERAESFRLFLQHAIEQAWTGERGPVHLCIPFDVLMEEVEPFHLSMPQVSPLVCSDYGQAISLLDQATNPILFIGKGGVIAEAFDEIQLMAEHWKIPVVTTPGGKGAFPTQHPLYLGGFGLGGSKIAIDYMRSGVDLMIVIGSKLCDMQLSGFGADMVPQQVLQFEHEITFTGKSILTPTEIILGDLKANLRGLLKKANASLGDYERLTAPPFHLNDSESDNTKLSAKRVMKLLRSMLPTDAILFGDAGSHSFYAVEHFDILEPGTFYLDEVFIAMGAAIGYSIGAKLALPDRDVVCITGDGCLMLQGTEISTAVNHEIATVFFVLNNGRLDMVEKGMSYNTGRSVGAVYKSPLHVTQFAESMGAEAYRCETEAELAAALHRSIGRTEGGPIVIEVIVDPEEIPPILTRLLSLD</sequence>
<dbReference type="Proteomes" id="UP000284219">
    <property type="component" value="Unassembled WGS sequence"/>
</dbReference>
<dbReference type="GO" id="GO:0009097">
    <property type="term" value="P:isoleucine biosynthetic process"/>
    <property type="evidence" value="ECO:0007669"/>
    <property type="project" value="TreeGrafter"/>
</dbReference>
<dbReference type="Pfam" id="PF02776">
    <property type="entry name" value="TPP_enzyme_N"/>
    <property type="match status" value="1"/>
</dbReference>
<accession>A0A419SLP6</accession>
<organism evidence="8 9">
    <name type="scientific">Ammoniphilus oxalaticus</name>
    <dbReference type="NCBI Taxonomy" id="66863"/>
    <lineage>
        <taxon>Bacteria</taxon>
        <taxon>Bacillati</taxon>
        <taxon>Bacillota</taxon>
        <taxon>Bacilli</taxon>
        <taxon>Bacillales</taxon>
        <taxon>Paenibacillaceae</taxon>
        <taxon>Aneurinibacillus group</taxon>
        <taxon>Ammoniphilus</taxon>
    </lineage>
</organism>
<evidence type="ECO:0000256" key="2">
    <source>
        <dbReference type="ARBA" id="ARBA00007812"/>
    </source>
</evidence>
<evidence type="ECO:0000259" key="5">
    <source>
        <dbReference type="Pfam" id="PF00205"/>
    </source>
</evidence>
<reference evidence="8 9" key="1">
    <citation type="submission" date="2016-08" db="EMBL/GenBank/DDBJ databases">
        <title>Novel Firmicute Genomes.</title>
        <authorList>
            <person name="Poppleton D.I."/>
            <person name="Gribaldo S."/>
        </authorList>
    </citation>
    <scope>NUCLEOTIDE SEQUENCE [LARGE SCALE GENOMIC DNA]</scope>
    <source>
        <strain evidence="8 9">RAOx-1</strain>
    </source>
</reference>
<evidence type="ECO:0000256" key="3">
    <source>
        <dbReference type="ARBA" id="ARBA00023052"/>
    </source>
</evidence>
<dbReference type="GO" id="GO:0050660">
    <property type="term" value="F:flavin adenine dinucleotide binding"/>
    <property type="evidence" value="ECO:0007669"/>
    <property type="project" value="TreeGrafter"/>
</dbReference>
<dbReference type="GO" id="GO:0003984">
    <property type="term" value="F:acetolactate synthase activity"/>
    <property type="evidence" value="ECO:0007669"/>
    <property type="project" value="TreeGrafter"/>
</dbReference>
<dbReference type="Gene3D" id="3.40.50.1220">
    <property type="entry name" value="TPP-binding domain"/>
    <property type="match status" value="1"/>
</dbReference>
<dbReference type="CDD" id="cd07035">
    <property type="entry name" value="TPP_PYR_POX_like"/>
    <property type="match status" value="1"/>
</dbReference>
<gene>
    <name evidence="8" type="ORF">BEP19_03610</name>
</gene>
<dbReference type="EMBL" id="MCHY01000007">
    <property type="protein sequence ID" value="RKD24935.1"/>
    <property type="molecule type" value="Genomic_DNA"/>
</dbReference>
<dbReference type="GO" id="GO:0000287">
    <property type="term" value="F:magnesium ion binding"/>
    <property type="evidence" value="ECO:0007669"/>
    <property type="project" value="InterPro"/>
</dbReference>
<dbReference type="PANTHER" id="PTHR18968:SF13">
    <property type="entry name" value="ACETOLACTATE SYNTHASE CATALYTIC SUBUNIT, MITOCHONDRIAL"/>
    <property type="match status" value="1"/>
</dbReference>
<dbReference type="InterPro" id="IPR045229">
    <property type="entry name" value="TPP_enz"/>
</dbReference>
<evidence type="ECO:0000259" key="7">
    <source>
        <dbReference type="Pfam" id="PF02776"/>
    </source>
</evidence>
<keyword evidence="9" id="KW-1185">Reference proteome</keyword>
<evidence type="ECO:0000256" key="4">
    <source>
        <dbReference type="RuleBase" id="RU362132"/>
    </source>
</evidence>
<evidence type="ECO:0000313" key="8">
    <source>
        <dbReference type="EMBL" id="RKD24935.1"/>
    </source>
</evidence>
<comment type="similarity">
    <text evidence="2 4">Belongs to the TPP enzyme family.</text>
</comment>
<dbReference type="GO" id="GO:0005948">
    <property type="term" value="C:acetolactate synthase complex"/>
    <property type="evidence" value="ECO:0007669"/>
    <property type="project" value="TreeGrafter"/>
</dbReference>
<dbReference type="AlphaFoldDB" id="A0A419SLP6"/>
<dbReference type="PANTHER" id="PTHR18968">
    <property type="entry name" value="THIAMINE PYROPHOSPHATE ENZYMES"/>
    <property type="match status" value="1"/>
</dbReference>
<name>A0A419SLP6_9BACL</name>
<feature type="domain" description="Thiamine pyrophosphate enzyme N-terminal TPP-binding" evidence="7">
    <location>
        <begin position="5"/>
        <end position="113"/>
    </location>
</feature>
<dbReference type="InterPro" id="IPR029061">
    <property type="entry name" value="THDP-binding"/>
</dbReference>
<dbReference type="Gene3D" id="3.40.50.970">
    <property type="match status" value="2"/>
</dbReference>
<dbReference type="SUPFAM" id="SSF52467">
    <property type="entry name" value="DHS-like NAD/FAD-binding domain"/>
    <property type="match status" value="1"/>
</dbReference>
<dbReference type="InterPro" id="IPR011766">
    <property type="entry name" value="TPP_enzyme_TPP-bd"/>
</dbReference>
<dbReference type="InterPro" id="IPR029035">
    <property type="entry name" value="DHS-like_NAD/FAD-binding_dom"/>
</dbReference>
<dbReference type="Pfam" id="PF00205">
    <property type="entry name" value="TPP_enzyme_M"/>
    <property type="match status" value="1"/>
</dbReference>
<dbReference type="InterPro" id="IPR000399">
    <property type="entry name" value="TPP-bd_CS"/>
</dbReference>
<proteinExistence type="inferred from homology"/>
<evidence type="ECO:0000256" key="1">
    <source>
        <dbReference type="ARBA" id="ARBA00001964"/>
    </source>
</evidence>
<evidence type="ECO:0000259" key="6">
    <source>
        <dbReference type="Pfam" id="PF02775"/>
    </source>
</evidence>
<dbReference type="InterPro" id="IPR012001">
    <property type="entry name" value="Thiamin_PyroP_enz_TPP-bd_dom"/>
</dbReference>
<dbReference type="CDD" id="cd00568">
    <property type="entry name" value="TPP_enzymes"/>
    <property type="match status" value="1"/>
</dbReference>
<feature type="domain" description="Thiamine pyrophosphate enzyme central" evidence="5">
    <location>
        <begin position="193"/>
        <end position="327"/>
    </location>
</feature>
<dbReference type="InterPro" id="IPR012000">
    <property type="entry name" value="Thiamin_PyroP_enz_cen_dom"/>
</dbReference>
<dbReference type="GO" id="GO:0030976">
    <property type="term" value="F:thiamine pyrophosphate binding"/>
    <property type="evidence" value="ECO:0007669"/>
    <property type="project" value="InterPro"/>
</dbReference>
<dbReference type="OrthoDB" id="4494979at2"/>
<dbReference type="GO" id="GO:0009099">
    <property type="term" value="P:L-valine biosynthetic process"/>
    <property type="evidence" value="ECO:0007669"/>
    <property type="project" value="TreeGrafter"/>
</dbReference>